<dbReference type="PANTHER" id="PTHR31087:SF161">
    <property type="entry name" value="TUBBY C 2 FAMILY PROTEIN"/>
    <property type="match status" value="1"/>
</dbReference>
<accession>A0A427XEX5</accession>
<gene>
    <name evidence="2" type="ORF">EHS24_003381</name>
</gene>
<comment type="similarity">
    <text evidence="1">Belongs to the LOR family.</text>
</comment>
<evidence type="ECO:0008006" key="4">
    <source>
        <dbReference type="Google" id="ProtNLM"/>
    </source>
</evidence>
<evidence type="ECO:0000256" key="1">
    <source>
        <dbReference type="ARBA" id="ARBA00005437"/>
    </source>
</evidence>
<dbReference type="Gene3D" id="2.40.160.200">
    <property type="entry name" value="LURP1-related"/>
    <property type="match status" value="1"/>
</dbReference>
<evidence type="ECO:0000313" key="2">
    <source>
        <dbReference type="EMBL" id="RSH77415.1"/>
    </source>
</evidence>
<dbReference type="InterPro" id="IPR007612">
    <property type="entry name" value="LOR"/>
</dbReference>
<dbReference type="AlphaFoldDB" id="A0A427XEX5"/>
<dbReference type="SUPFAM" id="SSF54518">
    <property type="entry name" value="Tubby C-terminal domain-like"/>
    <property type="match status" value="1"/>
</dbReference>
<dbReference type="InterPro" id="IPR025659">
    <property type="entry name" value="Tubby-like_C"/>
</dbReference>
<keyword evidence="3" id="KW-1185">Reference proteome</keyword>
<sequence length="178" mass="19673">MPHPVTLVLREKVLSWTGDDFGVKDTNGNVVVSCNAKMFSIRNKKTITDPNGQFLFGIQKKILRLLSTFVAVDANDNEIFRVKNKIAFGSKMHATFVNASTGQPTTISLRGDIIGRSADLILDNGQVVAQIKRDILNATNFFTGQDTYYVVVAPGVDLSLITAICICFDEVENDHHKR</sequence>
<protein>
    <recommendedName>
        <fullName evidence="4">Phospholipid scramblase</fullName>
    </recommendedName>
</protein>
<name>A0A427XEX5_9TREE</name>
<evidence type="ECO:0000313" key="3">
    <source>
        <dbReference type="Proteomes" id="UP000279236"/>
    </source>
</evidence>
<reference evidence="2 3" key="1">
    <citation type="submission" date="2018-11" db="EMBL/GenBank/DDBJ databases">
        <title>Genome sequence of Apiotrichum porosum DSM 27194.</title>
        <authorList>
            <person name="Aliyu H."/>
            <person name="Gorte O."/>
            <person name="Ochsenreither K."/>
        </authorList>
    </citation>
    <scope>NUCLEOTIDE SEQUENCE [LARGE SCALE GENOMIC DNA]</scope>
    <source>
        <strain evidence="2 3">DSM 27194</strain>
    </source>
</reference>
<dbReference type="OrthoDB" id="97518at2759"/>
<comment type="caution">
    <text evidence="2">The sequence shown here is derived from an EMBL/GenBank/DDBJ whole genome shotgun (WGS) entry which is preliminary data.</text>
</comment>
<organism evidence="2 3">
    <name type="scientific">Apiotrichum porosum</name>
    <dbReference type="NCBI Taxonomy" id="105984"/>
    <lineage>
        <taxon>Eukaryota</taxon>
        <taxon>Fungi</taxon>
        <taxon>Dikarya</taxon>
        <taxon>Basidiomycota</taxon>
        <taxon>Agaricomycotina</taxon>
        <taxon>Tremellomycetes</taxon>
        <taxon>Trichosporonales</taxon>
        <taxon>Trichosporonaceae</taxon>
        <taxon>Apiotrichum</taxon>
    </lineage>
</organism>
<dbReference type="Pfam" id="PF04525">
    <property type="entry name" value="LOR"/>
    <property type="match status" value="1"/>
</dbReference>
<dbReference type="STRING" id="105984.A0A427XEX5"/>
<dbReference type="GeneID" id="39587924"/>
<proteinExistence type="inferred from homology"/>
<dbReference type="PANTHER" id="PTHR31087">
    <property type="match status" value="1"/>
</dbReference>
<dbReference type="Proteomes" id="UP000279236">
    <property type="component" value="Unassembled WGS sequence"/>
</dbReference>
<dbReference type="EMBL" id="RSCE01000016">
    <property type="protein sequence ID" value="RSH77415.1"/>
    <property type="molecule type" value="Genomic_DNA"/>
</dbReference>
<dbReference type="RefSeq" id="XP_028472562.1">
    <property type="nucleotide sequence ID" value="XM_028619066.1"/>
</dbReference>
<dbReference type="InterPro" id="IPR038595">
    <property type="entry name" value="LOR_sf"/>
</dbReference>